<evidence type="ECO:0000256" key="4">
    <source>
        <dbReference type="ARBA" id="ARBA00022490"/>
    </source>
</evidence>
<sequence length="261" mass="29014">MSSLSWGYEAHNGPDQWHKLYPIAQGNFQSPIDIKTQEVKTDESLKSLSVNYNPTSIKSIVNIGHSFQVVSEDKEDISAVKGGPLKASYRLNQFHFHWGPCNESGSEHTVDGKSYSAELHLVHWNSEKYSSFAEATKNLDGCAVLTVFLKVGDAHPGLQKVVDALSQIRTKGKQAAFTSFDPSSLLPASKDYWTYIGSLTHPPLLECVTWIIFREPISVSPDQINQFRSLLSSGEGEKECPILSNHRPPQPLKGREVRASF</sequence>
<dbReference type="GO" id="GO:0004089">
    <property type="term" value="F:carbonate dehydratase activity"/>
    <property type="evidence" value="ECO:0007669"/>
    <property type="project" value="UniProtKB-UniRule"/>
</dbReference>
<dbReference type="Pfam" id="PF00194">
    <property type="entry name" value="Carb_anhydrase"/>
    <property type="match status" value="1"/>
</dbReference>
<protein>
    <recommendedName>
        <fullName evidence="11">Carbonic anhydrase</fullName>
        <ecNumber evidence="11">4.2.1.1</ecNumber>
    </recommendedName>
</protein>
<keyword evidence="4" id="KW-0963">Cytoplasm</keyword>
<evidence type="ECO:0000313" key="15">
    <source>
        <dbReference type="Proteomes" id="UP001181693"/>
    </source>
</evidence>
<dbReference type="EMBL" id="DYDO01000005">
    <property type="protein sequence ID" value="DBA24159.1"/>
    <property type="molecule type" value="Genomic_DNA"/>
</dbReference>
<dbReference type="InterPro" id="IPR036398">
    <property type="entry name" value="CA_dom_sf"/>
</dbReference>
<organism evidence="14 15">
    <name type="scientific">Pyxicephalus adspersus</name>
    <name type="common">African bullfrog</name>
    <dbReference type="NCBI Taxonomy" id="30357"/>
    <lineage>
        <taxon>Eukaryota</taxon>
        <taxon>Metazoa</taxon>
        <taxon>Chordata</taxon>
        <taxon>Craniata</taxon>
        <taxon>Vertebrata</taxon>
        <taxon>Euteleostomi</taxon>
        <taxon>Amphibia</taxon>
        <taxon>Batrachia</taxon>
        <taxon>Anura</taxon>
        <taxon>Neobatrachia</taxon>
        <taxon>Ranoidea</taxon>
        <taxon>Pyxicephalidae</taxon>
        <taxon>Pyxicephalinae</taxon>
        <taxon>Pyxicephalus</taxon>
    </lineage>
</organism>
<keyword evidence="6 11" id="KW-0862">Zinc</keyword>
<name>A0AAV3AC49_PYXAD</name>
<dbReference type="GO" id="GO:0005737">
    <property type="term" value="C:cytoplasm"/>
    <property type="evidence" value="ECO:0007669"/>
    <property type="project" value="UniProtKB-SubCell"/>
</dbReference>
<dbReference type="InterPro" id="IPR018338">
    <property type="entry name" value="Carbonic_anhydrase_a-class_CS"/>
</dbReference>
<gene>
    <name evidence="14" type="ORF">GDO54_011856</name>
</gene>
<feature type="region of interest" description="Disordered" evidence="12">
    <location>
        <begin position="238"/>
        <end position="261"/>
    </location>
</feature>
<evidence type="ECO:0000256" key="2">
    <source>
        <dbReference type="ARBA" id="ARBA00004496"/>
    </source>
</evidence>
<dbReference type="PROSITE" id="PS00162">
    <property type="entry name" value="ALPHA_CA_1"/>
    <property type="match status" value="1"/>
</dbReference>
<dbReference type="EC" id="4.2.1.1" evidence="11"/>
<dbReference type="Proteomes" id="UP001181693">
    <property type="component" value="Unassembled WGS sequence"/>
</dbReference>
<dbReference type="PANTHER" id="PTHR18952">
    <property type="entry name" value="CARBONIC ANHYDRASE"/>
    <property type="match status" value="1"/>
</dbReference>
<keyword evidence="7 11" id="KW-0456">Lyase</keyword>
<evidence type="ECO:0000256" key="12">
    <source>
        <dbReference type="SAM" id="MobiDB-lite"/>
    </source>
</evidence>
<comment type="caution">
    <text evidence="14">The sequence shown here is derived from an EMBL/GenBank/DDBJ whole genome shotgun (WGS) entry which is preliminary data.</text>
</comment>
<evidence type="ECO:0000256" key="3">
    <source>
        <dbReference type="ARBA" id="ARBA00010718"/>
    </source>
</evidence>
<dbReference type="FunFam" id="3.10.200.10:FF:000001">
    <property type="entry name" value="Carbonic anhydrase 2"/>
    <property type="match status" value="1"/>
</dbReference>
<dbReference type="GO" id="GO:0008270">
    <property type="term" value="F:zinc ion binding"/>
    <property type="evidence" value="ECO:0007669"/>
    <property type="project" value="UniProtKB-UniRule"/>
</dbReference>
<evidence type="ECO:0000256" key="7">
    <source>
        <dbReference type="ARBA" id="ARBA00023239"/>
    </source>
</evidence>
<evidence type="ECO:0000256" key="6">
    <source>
        <dbReference type="ARBA" id="ARBA00022833"/>
    </source>
</evidence>
<evidence type="ECO:0000313" key="14">
    <source>
        <dbReference type="EMBL" id="DBA24159.1"/>
    </source>
</evidence>
<evidence type="ECO:0000256" key="11">
    <source>
        <dbReference type="RuleBase" id="RU367011"/>
    </source>
</evidence>
<comment type="similarity">
    <text evidence="3 11">Belongs to the alpha-carbonic anhydrase family.</text>
</comment>
<dbReference type="SMART" id="SM01057">
    <property type="entry name" value="Carb_anhydrase"/>
    <property type="match status" value="1"/>
</dbReference>
<comment type="cofactor">
    <cofactor evidence="1 11">
        <name>Zn(2+)</name>
        <dbReference type="ChEBI" id="CHEBI:29105"/>
    </cofactor>
</comment>
<dbReference type="GO" id="GO:0018820">
    <property type="term" value="F:cyanamide hydratase activity"/>
    <property type="evidence" value="ECO:0007669"/>
    <property type="project" value="UniProtKB-EC"/>
</dbReference>
<dbReference type="Gene3D" id="3.10.200.10">
    <property type="entry name" value="Alpha carbonic anhydrase"/>
    <property type="match status" value="1"/>
</dbReference>
<comment type="catalytic activity">
    <reaction evidence="10 11">
        <text>hydrogencarbonate + H(+) = CO2 + H2O</text>
        <dbReference type="Rhea" id="RHEA:10748"/>
        <dbReference type="ChEBI" id="CHEBI:15377"/>
        <dbReference type="ChEBI" id="CHEBI:15378"/>
        <dbReference type="ChEBI" id="CHEBI:16526"/>
        <dbReference type="ChEBI" id="CHEBI:17544"/>
        <dbReference type="EC" id="4.2.1.1"/>
    </reaction>
</comment>
<evidence type="ECO:0000256" key="9">
    <source>
        <dbReference type="ARBA" id="ARBA00045744"/>
    </source>
</evidence>
<evidence type="ECO:0000256" key="1">
    <source>
        <dbReference type="ARBA" id="ARBA00001947"/>
    </source>
</evidence>
<keyword evidence="15" id="KW-1185">Reference proteome</keyword>
<dbReference type="SUPFAM" id="SSF51069">
    <property type="entry name" value="Carbonic anhydrase"/>
    <property type="match status" value="1"/>
</dbReference>
<comment type="subcellular location">
    <subcellularLocation>
        <location evidence="2">Cytoplasm</location>
    </subcellularLocation>
</comment>
<proteinExistence type="inferred from homology"/>
<dbReference type="InterPro" id="IPR001148">
    <property type="entry name" value="CA_dom"/>
</dbReference>
<comment type="function">
    <text evidence="11">Reversible hydration of carbon dioxide.</text>
</comment>
<comment type="catalytic activity">
    <reaction evidence="8">
        <text>urea = cyanamide + H2O</text>
        <dbReference type="Rhea" id="RHEA:23056"/>
        <dbReference type="ChEBI" id="CHEBI:15377"/>
        <dbReference type="ChEBI" id="CHEBI:16199"/>
        <dbReference type="ChEBI" id="CHEBI:16698"/>
        <dbReference type="EC" id="4.2.1.69"/>
    </reaction>
</comment>
<feature type="domain" description="Alpha-carbonic anhydrase" evidence="13">
    <location>
        <begin position="4"/>
        <end position="261"/>
    </location>
</feature>
<evidence type="ECO:0000256" key="8">
    <source>
        <dbReference type="ARBA" id="ARBA00036058"/>
    </source>
</evidence>
<dbReference type="PROSITE" id="PS51144">
    <property type="entry name" value="ALPHA_CA_2"/>
    <property type="match status" value="1"/>
</dbReference>
<evidence type="ECO:0000256" key="10">
    <source>
        <dbReference type="ARBA" id="ARBA00048348"/>
    </source>
</evidence>
<accession>A0AAV3AC49</accession>
<dbReference type="InterPro" id="IPR023561">
    <property type="entry name" value="Carbonic_anhydrase_a-class"/>
</dbReference>
<reference evidence="14" key="1">
    <citation type="thesis" date="2020" institute="ProQuest LLC" country="789 East Eisenhower Parkway, Ann Arbor, MI, USA">
        <title>Comparative Genomics and Chromosome Evolution.</title>
        <authorList>
            <person name="Mudd A.B."/>
        </authorList>
    </citation>
    <scope>NUCLEOTIDE SEQUENCE</scope>
    <source>
        <strain evidence="14">1538</strain>
        <tissue evidence="14">Blood</tissue>
    </source>
</reference>
<dbReference type="PANTHER" id="PTHR18952:SF282">
    <property type="entry name" value="CARBONIC ANHYDRASE 1"/>
    <property type="match status" value="1"/>
</dbReference>
<keyword evidence="5 11" id="KW-0479">Metal-binding</keyword>
<evidence type="ECO:0000256" key="5">
    <source>
        <dbReference type="ARBA" id="ARBA00022723"/>
    </source>
</evidence>
<dbReference type="AlphaFoldDB" id="A0AAV3AC49"/>
<comment type="function">
    <text evidence="9">Catalyzes the reversible hydration of carbon dioxide. Can hydrate cyanamide to urea.</text>
</comment>
<evidence type="ECO:0000259" key="13">
    <source>
        <dbReference type="PROSITE" id="PS51144"/>
    </source>
</evidence>